<accession>X1F4N3</accession>
<gene>
    <name evidence="7" type="ORF">S03H2_13803</name>
</gene>
<evidence type="ECO:0000256" key="3">
    <source>
        <dbReference type="ARBA" id="ARBA00022723"/>
    </source>
</evidence>
<dbReference type="Pfam" id="PF02310">
    <property type="entry name" value="B12-binding"/>
    <property type="match status" value="1"/>
</dbReference>
<protein>
    <recommendedName>
        <fullName evidence="6">B12-binding domain-containing protein</fullName>
    </recommendedName>
</protein>
<keyword evidence="3" id="KW-0479">Metal-binding</keyword>
<organism evidence="7">
    <name type="scientific">marine sediment metagenome</name>
    <dbReference type="NCBI Taxonomy" id="412755"/>
    <lineage>
        <taxon>unclassified sequences</taxon>
        <taxon>metagenomes</taxon>
        <taxon>ecological metagenomes</taxon>
    </lineage>
</organism>
<evidence type="ECO:0000259" key="6">
    <source>
        <dbReference type="PROSITE" id="PS51332"/>
    </source>
</evidence>
<dbReference type="PROSITE" id="PS51332">
    <property type="entry name" value="B12_BINDING"/>
    <property type="match status" value="1"/>
</dbReference>
<reference evidence="7" key="1">
    <citation type="journal article" date="2014" name="Front. Microbiol.">
        <title>High frequency of phylogenetically diverse reductive dehalogenase-homologous genes in deep subseafloor sedimentary metagenomes.</title>
        <authorList>
            <person name="Kawai M."/>
            <person name="Futagami T."/>
            <person name="Toyoda A."/>
            <person name="Takaki Y."/>
            <person name="Nishi S."/>
            <person name="Hori S."/>
            <person name="Arai W."/>
            <person name="Tsubouchi T."/>
            <person name="Morono Y."/>
            <person name="Uchiyama I."/>
            <person name="Ito T."/>
            <person name="Fujiyama A."/>
            <person name="Inagaki F."/>
            <person name="Takami H."/>
        </authorList>
    </citation>
    <scope>NUCLEOTIDE SEQUENCE</scope>
    <source>
        <strain evidence="7">Expedition CK06-06</strain>
    </source>
</reference>
<sequence length="129" mass="14666">MYLSSYLKQNNYSVNIIDLEVECESKLEHTLRESNCAIFGIGGATLLFPEVKRIARKIKSYDKNNIVIFGGPHATAVEKDVLRICSDIDIIVSGKGEETLKELLDYYYFRESNISKIQDQMSECRGLCC</sequence>
<dbReference type="GO" id="GO:0046872">
    <property type="term" value="F:metal ion binding"/>
    <property type="evidence" value="ECO:0007669"/>
    <property type="project" value="UniProtKB-KW"/>
</dbReference>
<name>X1F4N3_9ZZZZ</name>
<dbReference type="InterPro" id="IPR006158">
    <property type="entry name" value="Cobalamin-bd"/>
</dbReference>
<comment type="caution">
    <text evidence="7">The sequence shown here is derived from an EMBL/GenBank/DDBJ whole genome shotgun (WGS) entry which is preliminary data.</text>
</comment>
<dbReference type="PANTHER" id="PTHR43409">
    <property type="entry name" value="ANAEROBIC MAGNESIUM-PROTOPORPHYRIN IX MONOMETHYL ESTER CYCLASE-RELATED"/>
    <property type="match status" value="1"/>
</dbReference>
<dbReference type="GO" id="GO:0051536">
    <property type="term" value="F:iron-sulfur cluster binding"/>
    <property type="evidence" value="ECO:0007669"/>
    <property type="project" value="UniProtKB-KW"/>
</dbReference>
<keyword evidence="5" id="KW-0411">Iron-sulfur</keyword>
<dbReference type="GO" id="GO:0031419">
    <property type="term" value="F:cobalamin binding"/>
    <property type="evidence" value="ECO:0007669"/>
    <property type="project" value="InterPro"/>
</dbReference>
<dbReference type="EMBL" id="BARU01007001">
    <property type="protein sequence ID" value="GAH39907.1"/>
    <property type="molecule type" value="Genomic_DNA"/>
</dbReference>
<proteinExistence type="predicted"/>
<evidence type="ECO:0000256" key="4">
    <source>
        <dbReference type="ARBA" id="ARBA00023004"/>
    </source>
</evidence>
<keyword evidence="4" id="KW-0408">Iron</keyword>
<keyword evidence="2" id="KW-0949">S-adenosyl-L-methionine</keyword>
<comment type="cofactor">
    <cofactor evidence="1">
        <name>[4Fe-4S] cluster</name>
        <dbReference type="ChEBI" id="CHEBI:49883"/>
    </cofactor>
</comment>
<evidence type="ECO:0000256" key="2">
    <source>
        <dbReference type="ARBA" id="ARBA00022691"/>
    </source>
</evidence>
<feature type="domain" description="B12-binding" evidence="6">
    <location>
        <begin position="1"/>
        <end position="114"/>
    </location>
</feature>
<evidence type="ECO:0000313" key="7">
    <source>
        <dbReference type="EMBL" id="GAH39907.1"/>
    </source>
</evidence>
<evidence type="ECO:0000256" key="1">
    <source>
        <dbReference type="ARBA" id="ARBA00001966"/>
    </source>
</evidence>
<dbReference type="Gene3D" id="3.40.50.280">
    <property type="entry name" value="Cobalamin-binding domain"/>
    <property type="match status" value="1"/>
</dbReference>
<evidence type="ECO:0000256" key="5">
    <source>
        <dbReference type="ARBA" id="ARBA00023014"/>
    </source>
</evidence>
<dbReference type="AlphaFoldDB" id="X1F4N3"/>
<dbReference type="InterPro" id="IPR051198">
    <property type="entry name" value="BchE-like"/>
</dbReference>